<dbReference type="InterPro" id="IPR045345">
    <property type="entry name" value="Gag_p24_C"/>
</dbReference>
<dbReference type="InterPro" id="IPR036875">
    <property type="entry name" value="Znf_CCHC_sf"/>
</dbReference>
<feature type="domain" description="CCHC-type" evidence="6">
    <location>
        <begin position="313"/>
        <end position="327"/>
    </location>
</feature>
<evidence type="ECO:0000256" key="5">
    <source>
        <dbReference type="SAM" id="MobiDB-lite"/>
    </source>
</evidence>
<dbReference type="InterPro" id="IPR001878">
    <property type="entry name" value="Znf_CCHC"/>
</dbReference>
<dbReference type="AlphaFoldDB" id="A0A9J7JD94"/>
<organism evidence="7 8">
    <name type="scientific">Cricetulus griseus</name>
    <name type="common">Chinese hamster</name>
    <name type="synonym">Cricetulus barabensis griseus</name>
    <dbReference type="NCBI Taxonomy" id="10029"/>
    <lineage>
        <taxon>Eukaryota</taxon>
        <taxon>Metazoa</taxon>
        <taxon>Chordata</taxon>
        <taxon>Craniata</taxon>
        <taxon>Vertebrata</taxon>
        <taxon>Euteleostomi</taxon>
        <taxon>Mammalia</taxon>
        <taxon>Eutheria</taxon>
        <taxon>Euarchontoglires</taxon>
        <taxon>Glires</taxon>
        <taxon>Rodentia</taxon>
        <taxon>Myomorpha</taxon>
        <taxon>Muroidea</taxon>
        <taxon>Cricetidae</taxon>
        <taxon>Cricetinae</taxon>
        <taxon>Cricetulus</taxon>
    </lineage>
</organism>
<evidence type="ECO:0000256" key="4">
    <source>
        <dbReference type="PROSITE-ProRule" id="PRU00047"/>
    </source>
</evidence>
<dbReference type="SMART" id="SM00343">
    <property type="entry name" value="ZnF_C2HC"/>
    <property type="match status" value="2"/>
</dbReference>
<keyword evidence="2 4" id="KW-0863">Zinc-finger</keyword>
<dbReference type="GeneID" id="113834856"/>
<dbReference type="SUPFAM" id="SSF47353">
    <property type="entry name" value="Retrovirus capsid dimerization domain-like"/>
    <property type="match status" value="1"/>
</dbReference>
<feature type="compositionally biased region" description="Acidic residues" evidence="5">
    <location>
        <begin position="14"/>
        <end position="24"/>
    </location>
</feature>
<dbReference type="GO" id="GO:0003676">
    <property type="term" value="F:nucleic acid binding"/>
    <property type="evidence" value="ECO:0007669"/>
    <property type="project" value="InterPro"/>
</dbReference>
<reference evidence="8" key="3">
    <citation type="submission" date="2025-08" db="UniProtKB">
        <authorList>
            <consortium name="RefSeq"/>
        </authorList>
    </citation>
    <scope>IDENTIFICATION</scope>
    <source>
        <strain evidence="8">17A/GY</strain>
        <tissue evidence="8">Liver</tissue>
    </source>
</reference>
<dbReference type="Gene3D" id="1.10.375.10">
    <property type="entry name" value="Human Immunodeficiency Virus Type 1 Capsid Protein"/>
    <property type="match status" value="1"/>
</dbReference>
<dbReference type="RefSeq" id="XP_027263287.1">
    <property type="nucleotide sequence ID" value="XM_027407486.1"/>
</dbReference>
<protein>
    <submittedName>
        <fullName evidence="8">IgE-binding protein-like</fullName>
    </submittedName>
</protein>
<keyword evidence="1" id="KW-0479">Metal-binding</keyword>
<dbReference type="InterPro" id="IPR008919">
    <property type="entry name" value="Retrov_capsid_N"/>
</dbReference>
<evidence type="ECO:0000313" key="8">
    <source>
        <dbReference type="RefSeq" id="XP_027263287.1"/>
    </source>
</evidence>
<reference evidence="7" key="1">
    <citation type="journal article" date="2018" name="Biotechnol. Bioeng.">
        <title>A reference genome of the Chinese hamster based on a hybrid assembly strategy.</title>
        <authorList>
            <person name="Rupp O."/>
            <person name="MacDonald M.L."/>
            <person name="Li S."/>
            <person name="Dhiman H."/>
            <person name="Polson S."/>
            <person name="Griep S."/>
            <person name="Heffner K."/>
            <person name="Hernandez I."/>
            <person name="Brinkrolf K."/>
            <person name="Jadhav V."/>
            <person name="Samoudi M."/>
            <person name="Hao H."/>
            <person name="Kingham B."/>
            <person name="Goesmann A."/>
            <person name="Betenbaugh M.J."/>
            <person name="Lewis N.E."/>
            <person name="Borth N."/>
            <person name="Lee K.H."/>
        </authorList>
    </citation>
    <scope>NUCLEOTIDE SEQUENCE [LARGE SCALE GENOMIC DNA]</scope>
    <source>
        <strain evidence="7">17A/GY</strain>
    </source>
</reference>
<dbReference type="Pfam" id="PF19317">
    <property type="entry name" value="Gag_p24_C"/>
    <property type="match status" value="1"/>
</dbReference>
<dbReference type="Gene3D" id="4.10.60.10">
    <property type="entry name" value="Zinc finger, CCHC-type"/>
    <property type="match status" value="1"/>
</dbReference>
<dbReference type="Pfam" id="PF00098">
    <property type="entry name" value="zf-CCHC"/>
    <property type="match status" value="1"/>
</dbReference>
<dbReference type="GO" id="GO:0016032">
    <property type="term" value="P:viral process"/>
    <property type="evidence" value="ECO:0007669"/>
    <property type="project" value="InterPro"/>
</dbReference>
<dbReference type="Gene3D" id="1.10.1200.30">
    <property type="match status" value="1"/>
</dbReference>
<dbReference type="SUPFAM" id="SSF47943">
    <property type="entry name" value="Retrovirus capsid protein, N-terminal core domain"/>
    <property type="match status" value="1"/>
</dbReference>
<evidence type="ECO:0000256" key="3">
    <source>
        <dbReference type="ARBA" id="ARBA00022833"/>
    </source>
</evidence>
<proteinExistence type="predicted"/>
<dbReference type="InterPro" id="IPR008916">
    <property type="entry name" value="Retrov_capsid_C"/>
</dbReference>
<dbReference type="PROSITE" id="PS50158">
    <property type="entry name" value="ZF_CCHC"/>
    <property type="match status" value="1"/>
</dbReference>
<gene>
    <name evidence="8" type="primary">LOC113834856</name>
</gene>
<evidence type="ECO:0000313" key="7">
    <source>
        <dbReference type="Proteomes" id="UP001108280"/>
    </source>
</evidence>
<evidence type="ECO:0000256" key="1">
    <source>
        <dbReference type="ARBA" id="ARBA00022723"/>
    </source>
</evidence>
<dbReference type="Pfam" id="PF00607">
    <property type="entry name" value="Gag_p24"/>
    <property type="match status" value="1"/>
</dbReference>
<name>A0A9J7JD94_CRIGR</name>
<keyword evidence="7" id="KW-1185">Reference proteome</keyword>
<feature type="region of interest" description="Disordered" evidence="5">
    <location>
        <begin position="1"/>
        <end position="40"/>
    </location>
</feature>
<dbReference type="Proteomes" id="UP001108280">
    <property type="component" value="Chromosome 3"/>
</dbReference>
<dbReference type="PANTHER" id="PTHR40389:SF3">
    <property type="entry name" value="IGE-BINDING PROTEIN"/>
    <property type="match status" value="1"/>
</dbReference>
<feature type="compositionally biased region" description="Basic and acidic residues" evidence="5">
    <location>
        <begin position="25"/>
        <end position="35"/>
    </location>
</feature>
<evidence type="ECO:0000256" key="2">
    <source>
        <dbReference type="ARBA" id="ARBA00022771"/>
    </source>
</evidence>
<dbReference type="GO" id="GO:0008270">
    <property type="term" value="F:zinc ion binding"/>
    <property type="evidence" value="ECO:0007669"/>
    <property type="project" value="UniProtKB-KW"/>
</dbReference>
<evidence type="ECO:0000259" key="6">
    <source>
        <dbReference type="PROSITE" id="PS50158"/>
    </source>
</evidence>
<dbReference type="KEGG" id="cge:113834856"/>
<keyword evidence="3" id="KW-0862">Zinc</keyword>
<dbReference type="SUPFAM" id="SSF57756">
    <property type="entry name" value="Retrovirus zinc finger-like domains"/>
    <property type="match status" value="1"/>
</dbReference>
<sequence length="356" mass="39961">MKLEALELSSSDSEILDSSEETELEQDRYHPDKKVKTNMRPSPVNPAGVLPSAPPLFGTDSFLPLEERRKLQMAFPVFENEGARVHAPVDYNQIKELAKSVRKYGVNANFTTIQVERLANYAMTPTDWETTVKAVLPNMGQYMEWKALWYDAAQAQAKANVTAENENQRQWTFEMLTGQGPHALNQTNYIWGVYAQISAAAIKAWKALTKRDESGGHLTKIVQGPQEPFSDFVARMTEAASRIFGDAEQAMPLIEQLVFEQATQECRAAIAPRKSKGLQDWLKICRELGGPLTNAGLAAAILQTQRRQNMSACFNCGKTGHLKKDCRAPEKTREMERCKHCGKGYHRASECKGHKR</sequence>
<dbReference type="OrthoDB" id="9630350at2759"/>
<feature type="compositionally biased region" description="Low complexity" evidence="5">
    <location>
        <begin position="1"/>
        <end position="13"/>
    </location>
</feature>
<dbReference type="InterPro" id="IPR050195">
    <property type="entry name" value="Primate_lentivir_Gag_pol-like"/>
</dbReference>
<reference evidence="7" key="2">
    <citation type="journal article" date="2020" name="Biotechnol. Bioeng.">
        <title>Chromosome-scale scaffolds for the Chinese hamster reference genome assembly to facilitate the study of the CHO epigenome.</title>
        <authorList>
            <person name="Hilliard W."/>
            <person name="MacDonald M."/>
            <person name="Lee K.H."/>
        </authorList>
    </citation>
    <scope>NUCLEOTIDE SEQUENCE [LARGE SCALE GENOMIC DNA]</scope>
    <source>
        <strain evidence="7">17A/GY</strain>
    </source>
</reference>
<dbReference type="PANTHER" id="PTHR40389">
    <property type="entry name" value="ENDOGENOUS RETROVIRUS GROUP K MEMBER 24 GAG POLYPROTEIN-RELATED"/>
    <property type="match status" value="1"/>
</dbReference>
<accession>A0A9J7JD94</accession>